<dbReference type="EMBL" id="JAMLJM010000004">
    <property type="protein sequence ID" value="MCL9809140.1"/>
    <property type="molecule type" value="Genomic_DNA"/>
</dbReference>
<comment type="catalytic activity">
    <reaction evidence="10">
        <text>L-arginine + H2O = urea + L-ornithine</text>
        <dbReference type="Rhea" id="RHEA:20569"/>
        <dbReference type="ChEBI" id="CHEBI:15377"/>
        <dbReference type="ChEBI" id="CHEBI:16199"/>
        <dbReference type="ChEBI" id="CHEBI:32682"/>
        <dbReference type="ChEBI" id="CHEBI:46911"/>
        <dbReference type="EC" id="3.5.3.1"/>
    </reaction>
</comment>
<dbReference type="PROSITE" id="PS51409">
    <property type="entry name" value="ARGINASE_2"/>
    <property type="match status" value="1"/>
</dbReference>
<keyword evidence="12" id="KW-1185">Reference proteome</keyword>
<evidence type="ECO:0000256" key="9">
    <source>
        <dbReference type="PROSITE-ProRule" id="PRU00742"/>
    </source>
</evidence>
<dbReference type="PRINTS" id="PR00116">
    <property type="entry name" value="ARGINASE"/>
</dbReference>
<keyword evidence="5 10" id="KW-0479">Metal-binding</keyword>
<evidence type="ECO:0000256" key="4">
    <source>
        <dbReference type="ARBA" id="ARBA00022503"/>
    </source>
</evidence>
<evidence type="ECO:0000256" key="2">
    <source>
        <dbReference type="ARBA" id="ARBA00012168"/>
    </source>
</evidence>
<reference evidence="11 12" key="1">
    <citation type="submission" date="2022-05" db="EMBL/GenBank/DDBJ databases">
        <title>Flavobacterium sp., isolated from activated sludge.</title>
        <authorList>
            <person name="Ran Q."/>
        </authorList>
    </citation>
    <scope>NUCLEOTIDE SEQUENCE [LARGE SCALE GENOMIC DNA]</scope>
    <source>
        <strain evidence="11 12">HXWNR70</strain>
    </source>
</reference>
<dbReference type="CDD" id="cd09989">
    <property type="entry name" value="Arginase"/>
    <property type="match status" value="1"/>
</dbReference>
<protein>
    <recommendedName>
        <fullName evidence="3 8">Arginase</fullName>
        <ecNumber evidence="2 8">3.5.3.1</ecNumber>
    </recommendedName>
</protein>
<dbReference type="RefSeq" id="WP_250592546.1">
    <property type="nucleotide sequence ID" value="NZ_JAMLJM010000004.1"/>
</dbReference>
<dbReference type="InterPro" id="IPR014033">
    <property type="entry name" value="Arginase"/>
</dbReference>
<keyword evidence="4 10" id="KW-0056">Arginine metabolism</keyword>
<dbReference type="Gene3D" id="3.40.800.10">
    <property type="entry name" value="Ureohydrolase domain"/>
    <property type="match status" value="1"/>
</dbReference>
<dbReference type="PANTHER" id="PTHR43782:SF3">
    <property type="entry name" value="ARGINASE"/>
    <property type="match status" value="1"/>
</dbReference>
<comment type="cofactor">
    <cofactor evidence="10">
        <name>Mn(2+)</name>
        <dbReference type="ChEBI" id="CHEBI:29035"/>
    </cofactor>
    <text evidence="10">Binds 2 manganese ions per subunit.</text>
</comment>
<dbReference type="InterPro" id="IPR023696">
    <property type="entry name" value="Ureohydrolase_dom_sf"/>
</dbReference>
<dbReference type="Proteomes" id="UP001317191">
    <property type="component" value="Unassembled WGS sequence"/>
</dbReference>
<accession>A0ABT0TP37</accession>
<evidence type="ECO:0000256" key="10">
    <source>
        <dbReference type="RuleBase" id="RU361159"/>
    </source>
</evidence>
<dbReference type="PANTHER" id="PTHR43782">
    <property type="entry name" value="ARGINASE"/>
    <property type="match status" value="1"/>
</dbReference>
<dbReference type="EC" id="3.5.3.1" evidence="2 8"/>
<evidence type="ECO:0000313" key="12">
    <source>
        <dbReference type="Proteomes" id="UP001317191"/>
    </source>
</evidence>
<evidence type="ECO:0000256" key="1">
    <source>
        <dbReference type="ARBA" id="ARBA00005098"/>
    </source>
</evidence>
<evidence type="ECO:0000256" key="7">
    <source>
        <dbReference type="ARBA" id="ARBA00023211"/>
    </source>
</evidence>
<comment type="caution">
    <text evidence="11">The sequence shown here is derived from an EMBL/GenBank/DDBJ whole genome shotgun (WGS) entry which is preliminary data.</text>
</comment>
<keyword evidence="7 10" id="KW-0464">Manganese</keyword>
<evidence type="ECO:0000256" key="6">
    <source>
        <dbReference type="ARBA" id="ARBA00022801"/>
    </source>
</evidence>
<comment type="similarity">
    <text evidence="9 10">Belongs to the arginase family.</text>
</comment>
<dbReference type="NCBIfam" id="TIGR01229">
    <property type="entry name" value="rocF_arginase"/>
    <property type="match status" value="1"/>
</dbReference>
<evidence type="ECO:0000256" key="8">
    <source>
        <dbReference type="NCBIfam" id="TIGR01229"/>
    </source>
</evidence>
<keyword evidence="6 10" id="KW-0378">Hydrolase</keyword>
<evidence type="ECO:0000256" key="3">
    <source>
        <dbReference type="ARBA" id="ARBA00018123"/>
    </source>
</evidence>
<name>A0ABT0TP37_9FLAO</name>
<dbReference type="SUPFAM" id="SSF52768">
    <property type="entry name" value="Arginase/deacetylase"/>
    <property type="match status" value="1"/>
</dbReference>
<organism evidence="11 12">
    <name type="scientific">Flavobacterium luminosum</name>
    <dbReference type="NCBI Taxonomy" id="2949086"/>
    <lineage>
        <taxon>Bacteria</taxon>
        <taxon>Pseudomonadati</taxon>
        <taxon>Bacteroidota</taxon>
        <taxon>Flavobacteriia</taxon>
        <taxon>Flavobacteriales</taxon>
        <taxon>Flavobacteriaceae</taxon>
        <taxon>Flavobacterium</taxon>
    </lineage>
</organism>
<sequence>MSTNVTFLINKSEITAGTRGASLGPDAIMTAARTKGSYLFGENTLEQLNITNAFLDRPTKYPFAKRIDGLLSVYQELNTKVADILNKNSFPIILAADHGSAGGTISGIKSAFPDKRIGVVWIDAHADIHTPYTTPSGNMHGMPLASVMNLDNLECKVNEVDPETVSLWNELKAVGGITQKINPKDVVYVGVRDTEEQEEKIIKQLGIKWFTVDDVHNQGITAIVQQIEEQLKDCDFVYVTFDVDSMDPELTSYGTGTPVPNGISPIEAKGLLTALSQNQKTVCLEIVEVNPCLDEKGNTMAEVTLEIVEAITDVIKNRK</sequence>
<comment type="pathway">
    <text evidence="1">Nitrogen metabolism; urea cycle; L-ornithine and urea from L-arginine: step 1/1.</text>
</comment>
<gene>
    <name evidence="11" type="primary">rocF</name>
    <name evidence="11" type="ORF">NAT50_07185</name>
</gene>
<dbReference type="GO" id="GO:0004053">
    <property type="term" value="F:arginase activity"/>
    <property type="evidence" value="ECO:0007669"/>
    <property type="project" value="UniProtKB-EC"/>
</dbReference>
<dbReference type="InterPro" id="IPR006035">
    <property type="entry name" value="Ureohydrolase"/>
</dbReference>
<evidence type="ECO:0000256" key="5">
    <source>
        <dbReference type="ARBA" id="ARBA00022723"/>
    </source>
</evidence>
<proteinExistence type="inferred from homology"/>
<dbReference type="Pfam" id="PF00491">
    <property type="entry name" value="Arginase"/>
    <property type="match status" value="1"/>
</dbReference>
<evidence type="ECO:0000313" key="11">
    <source>
        <dbReference type="EMBL" id="MCL9809140.1"/>
    </source>
</evidence>